<keyword evidence="4" id="KW-1185">Reference proteome</keyword>
<feature type="compositionally biased region" description="Low complexity" evidence="1">
    <location>
        <begin position="283"/>
        <end position="307"/>
    </location>
</feature>
<dbReference type="SUPFAM" id="SSF48097">
    <property type="entry name" value="Regulator of G-protein signaling, RGS"/>
    <property type="match status" value="1"/>
</dbReference>
<feature type="region of interest" description="Disordered" evidence="1">
    <location>
        <begin position="194"/>
        <end position="307"/>
    </location>
</feature>
<comment type="caution">
    <text evidence="3">The sequence shown here is derived from an EMBL/GenBank/DDBJ whole genome shotgun (WGS) entry which is preliminary data.</text>
</comment>
<dbReference type="PROSITE" id="PS50132">
    <property type="entry name" value="RGS"/>
    <property type="match status" value="1"/>
</dbReference>
<dbReference type="InterPro" id="IPR036305">
    <property type="entry name" value="RGS_sf"/>
</dbReference>
<evidence type="ECO:0000259" key="2">
    <source>
        <dbReference type="PROSITE" id="PS50132"/>
    </source>
</evidence>
<dbReference type="InterPro" id="IPR016137">
    <property type="entry name" value="RGS"/>
</dbReference>
<reference evidence="3 4" key="1">
    <citation type="journal article" date="2016" name="Genome Biol. Evol.">
        <title>Divergent and convergent evolution of fungal pathogenicity.</title>
        <authorList>
            <person name="Shang Y."/>
            <person name="Xiao G."/>
            <person name="Zheng P."/>
            <person name="Cen K."/>
            <person name="Zhan S."/>
            <person name="Wang C."/>
        </authorList>
    </citation>
    <scope>NUCLEOTIDE SEQUENCE [LARGE SCALE GENOMIC DNA]</scope>
    <source>
        <strain evidence="3 4">RCEF 1005</strain>
    </source>
</reference>
<feature type="domain" description="RGS" evidence="2">
    <location>
        <begin position="76"/>
        <end position="186"/>
    </location>
</feature>
<dbReference type="EMBL" id="AZHF01000004">
    <property type="protein sequence ID" value="OAA76316.1"/>
    <property type="molecule type" value="Genomic_DNA"/>
</dbReference>
<dbReference type="CDD" id="cd07440">
    <property type="entry name" value="RGS"/>
    <property type="match status" value="1"/>
</dbReference>
<dbReference type="SMART" id="SM00315">
    <property type="entry name" value="RGS"/>
    <property type="match status" value="1"/>
</dbReference>
<proteinExistence type="predicted"/>
<accession>A0A168GCN0</accession>
<evidence type="ECO:0000313" key="3">
    <source>
        <dbReference type="EMBL" id="OAA76316.1"/>
    </source>
</evidence>
<evidence type="ECO:0000313" key="4">
    <source>
        <dbReference type="Proteomes" id="UP000076881"/>
    </source>
</evidence>
<organism evidence="3 4">
    <name type="scientific">Akanthomyces lecanii RCEF 1005</name>
    <dbReference type="NCBI Taxonomy" id="1081108"/>
    <lineage>
        <taxon>Eukaryota</taxon>
        <taxon>Fungi</taxon>
        <taxon>Dikarya</taxon>
        <taxon>Ascomycota</taxon>
        <taxon>Pezizomycotina</taxon>
        <taxon>Sordariomycetes</taxon>
        <taxon>Hypocreomycetidae</taxon>
        <taxon>Hypocreales</taxon>
        <taxon>Cordycipitaceae</taxon>
        <taxon>Akanthomyces</taxon>
        <taxon>Cordyceps confragosa</taxon>
    </lineage>
</organism>
<dbReference type="Gene3D" id="1.10.167.10">
    <property type="entry name" value="Regulator of G-protein Signalling 4, domain 2"/>
    <property type="match status" value="1"/>
</dbReference>
<sequence length="307" mass="33899">MVSLLIDLIPSPIELSPRPSSAFEDFYAIDTYSRPASEVFASRPGSPRYIMAAHQPPTLTEILLDVSPPPYTLTAFMAYLSQNHCMETLEFTLDAQRYANFYQEFASEAESATDANVRLSALWQKLMQVYIVPCAPREVNIPSRVRDRLLMTHYNPIPPHPSVLDEAGRIIYELMNDSLLVPFLESVAPLHLEGEEQVRSPRSHTTSRSRTSQSLEFDGLTDDSEGNSPSTNEPMTPPTTPPTTSDWSFNSSPGGLQRAVAAHNKGWKRVGEKLGFTRKASSRRPNATSSSSSGFGSRRGSGTSTTL</sequence>
<dbReference type="Pfam" id="PF00615">
    <property type="entry name" value="RGS"/>
    <property type="match status" value="1"/>
</dbReference>
<gene>
    <name evidence="3" type="ORF">LEL_06000</name>
</gene>
<protein>
    <submittedName>
        <fullName evidence="3">Regulator of G protein signaling superfamily</fullName>
    </submittedName>
</protein>
<dbReference type="Proteomes" id="UP000076881">
    <property type="component" value="Unassembled WGS sequence"/>
</dbReference>
<name>A0A168GCN0_CORDF</name>
<dbReference type="OrthoDB" id="10266999at2759"/>
<dbReference type="AlphaFoldDB" id="A0A168GCN0"/>
<dbReference type="PANTHER" id="PTHR10845:SF267">
    <property type="entry name" value="REGULATOR OF G PROTEIN SIGNALING DOMAIN PROTEIN (AFU_ORTHOLOGUE AFUA_6G06860)"/>
    <property type="match status" value="1"/>
</dbReference>
<dbReference type="InterPro" id="IPR044926">
    <property type="entry name" value="RGS_subdomain_2"/>
</dbReference>
<dbReference type="PANTHER" id="PTHR10845">
    <property type="entry name" value="REGULATOR OF G PROTEIN SIGNALING"/>
    <property type="match status" value="1"/>
</dbReference>
<evidence type="ECO:0000256" key="1">
    <source>
        <dbReference type="SAM" id="MobiDB-lite"/>
    </source>
</evidence>